<reference evidence="1" key="1">
    <citation type="submission" date="2018-05" db="EMBL/GenBank/DDBJ databases">
        <authorList>
            <person name="Lanie J.A."/>
            <person name="Ng W.-L."/>
            <person name="Kazmierczak K.M."/>
            <person name="Andrzejewski T.M."/>
            <person name="Davidsen T.M."/>
            <person name="Wayne K.J."/>
            <person name="Tettelin H."/>
            <person name="Glass J.I."/>
            <person name="Rusch D."/>
            <person name="Podicherti R."/>
            <person name="Tsui H.-C.T."/>
            <person name="Winkler M.E."/>
        </authorList>
    </citation>
    <scope>NUCLEOTIDE SEQUENCE</scope>
</reference>
<dbReference type="AlphaFoldDB" id="A0A381P4W5"/>
<accession>A0A381P4W5</accession>
<organism evidence="1">
    <name type="scientific">marine metagenome</name>
    <dbReference type="NCBI Taxonomy" id="408172"/>
    <lineage>
        <taxon>unclassified sequences</taxon>
        <taxon>metagenomes</taxon>
        <taxon>ecological metagenomes</taxon>
    </lineage>
</organism>
<sequence length="55" mass="6164">MKMIRGRGGTGRRAALRSLWGKTRGSSSLLGRTKKLVGSYNEQRCDEHKKDTKSI</sequence>
<name>A0A381P4W5_9ZZZZ</name>
<dbReference type="EMBL" id="UINC01000791">
    <property type="protein sequence ID" value="SUZ61258.1"/>
    <property type="molecule type" value="Genomic_DNA"/>
</dbReference>
<protein>
    <submittedName>
        <fullName evidence="1">Uncharacterized protein</fullName>
    </submittedName>
</protein>
<gene>
    <name evidence="1" type="ORF">METZ01_LOCUS14112</name>
</gene>
<proteinExistence type="predicted"/>
<evidence type="ECO:0000313" key="1">
    <source>
        <dbReference type="EMBL" id="SUZ61258.1"/>
    </source>
</evidence>